<dbReference type="InterPro" id="IPR015077">
    <property type="entry name" value="DUF1858"/>
</dbReference>
<gene>
    <name evidence="3" type="ORF">MAMMFC1_02582</name>
</gene>
<dbReference type="OrthoDB" id="179400at2"/>
<keyword evidence="4" id="KW-1185">Reference proteome</keyword>
<proteinExistence type="predicted"/>
<organism evidence="3 4">
    <name type="scientific">Methylomusa anaerophila</name>
    <dbReference type="NCBI Taxonomy" id="1930071"/>
    <lineage>
        <taxon>Bacteria</taxon>
        <taxon>Bacillati</taxon>
        <taxon>Bacillota</taxon>
        <taxon>Negativicutes</taxon>
        <taxon>Selenomonadales</taxon>
        <taxon>Sporomusaceae</taxon>
        <taxon>Methylomusa</taxon>
    </lineage>
</organism>
<sequence>MGLGNFDLTIGQIIEAFPETREVFVHNGFPAFADDTVVKQLGPVLKLKTALKSKNMNAEVFVRLLEEKIAETNRYRELQAIVPGDSGQLNMLTLLPCPLKVPLQDELKILLEHLRYEKGLELNYSIEVSANKLLNYDDYIKYFEDPDEVPDVILTTGYDFFHKKFIERFVNTGVFTCVPVQKIHPRLTEAGIVDPEGHFTVIAVNTLVMVVDNKRLGDLPAPKNWGDLIDPIYAKKVVIRGHGDTFCDIVQMNYYKDYGLQGIAGLAKAVRYGLHPAQMVRELASSRADVPPIHIMPRFFAETITDRRNIEIIWPADGALAYPVSLLIKAAKLEELKELADYLTGPQAAQICADAFFPAAHPATRNNLPADAKFKWLGWDYVKECDIEVLVEELNRKFLQFHREGGMPPCS</sequence>
<dbReference type="RefSeq" id="WP_126308861.1">
    <property type="nucleotide sequence ID" value="NZ_AP018449.1"/>
</dbReference>
<evidence type="ECO:0000313" key="4">
    <source>
        <dbReference type="Proteomes" id="UP000276437"/>
    </source>
</evidence>
<dbReference type="Pfam" id="PF08984">
    <property type="entry name" value="DUF1858"/>
    <property type="match status" value="1"/>
</dbReference>
<feature type="domain" description="DUF1858" evidence="2">
    <location>
        <begin position="5"/>
        <end position="61"/>
    </location>
</feature>
<evidence type="ECO:0000313" key="3">
    <source>
        <dbReference type="EMBL" id="BBB91897.1"/>
    </source>
</evidence>
<dbReference type="KEGG" id="mana:MAMMFC1_02582"/>
<dbReference type="Proteomes" id="UP000276437">
    <property type="component" value="Chromosome"/>
</dbReference>
<evidence type="ECO:0000256" key="1">
    <source>
        <dbReference type="ARBA" id="ARBA00022729"/>
    </source>
</evidence>
<keyword evidence="1" id="KW-0732">Signal</keyword>
<name>A0A348ALE9_9FIRM</name>
<dbReference type="SUPFAM" id="SSF53850">
    <property type="entry name" value="Periplasmic binding protein-like II"/>
    <property type="match status" value="1"/>
</dbReference>
<protein>
    <recommendedName>
        <fullName evidence="2">DUF1858 domain-containing protein</fullName>
    </recommendedName>
</protein>
<dbReference type="AlphaFoldDB" id="A0A348ALE9"/>
<accession>A0A348ALE9</accession>
<evidence type="ECO:0000259" key="2">
    <source>
        <dbReference type="Pfam" id="PF08984"/>
    </source>
</evidence>
<dbReference type="Pfam" id="PF13343">
    <property type="entry name" value="SBP_bac_6"/>
    <property type="match status" value="1"/>
</dbReference>
<dbReference type="PANTHER" id="PTHR30006">
    <property type="entry name" value="THIAMINE-BINDING PERIPLASMIC PROTEIN-RELATED"/>
    <property type="match status" value="1"/>
</dbReference>
<dbReference type="InterPro" id="IPR038062">
    <property type="entry name" value="ScdA-like_N_sf"/>
</dbReference>
<dbReference type="Gene3D" id="1.10.3910.10">
    <property type="entry name" value="SP0561-like"/>
    <property type="match status" value="1"/>
</dbReference>
<dbReference type="PANTHER" id="PTHR30006:SF2">
    <property type="entry name" value="ABC TRANSPORTER SUBSTRATE-BINDING PROTEIN"/>
    <property type="match status" value="1"/>
</dbReference>
<reference evidence="3 4" key="1">
    <citation type="journal article" date="2018" name="Int. J. Syst. Evol. Microbiol.">
        <title>Methylomusa anaerophila gen. nov., sp. nov., an anaerobic methanol-utilizing bacterium isolated from a microbial fuel cell.</title>
        <authorList>
            <person name="Amano N."/>
            <person name="Yamamuro A."/>
            <person name="Miyahara M."/>
            <person name="Kouzuma A."/>
            <person name="Abe T."/>
            <person name="Watanabe K."/>
        </authorList>
    </citation>
    <scope>NUCLEOTIDE SEQUENCE [LARGE SCALE GENOMIC DNA]</scope>
    <source>
        <strain evidence="3 4">MMFC1</strain>
    </source>
</reference>
<dbReference type="Gene3D" id="3.40.190.10">
    <property type="entry name" value="Periplasmic binding protein-like II"/>
    <property type="match status" value="2"/>
</dbReference>
<dbReference type="SUPFAM" id="SSF140683">
    <property type="entry name" value="SP0561-like"/>
    <property type="match status" value="1"/>
</dbReference>
<dbReference type="EMBL" id="AP018449">
    <property type="protein sequence ID" value="BBB91897.1"/>
    <property type="molecule type" value="Genomic_DNA"/>
</dbReference>